<gene>
    <name evidence="3" type="ORF">EDC14_10012</name>
</gene>
<comment type="caution">
    <text evidence="3">The sequence shown here is derived from an EMBL/GenBank/DDBJ whole genome shotgun (WGS) entry which is preliminary data.</text>
</comment>
<dbReference type="InterPro" id="IPR019196">
    <property type="entry name" value="ABC_transp_unknown"/>
</dbReference>
<name>A0A4R1SDK1_HYDET</name>
<protein>
    <submittedName>
        <fullName evidence="3">ABC-type uncharacterized transport system involved in gliding motility auxiliary subunit</fullName>
    </submittedName>
</protein>
<keyword evidence="4" id="KW-1185">Reference proteome</keyword>
<dbReference type="AlphaFoldDB" id="A0A4R1SDK1"/>
<proteinExistence type="predicted"/>
<evidence type="ECO:0000259" key="2">
    <source>
        <dbReference type="Pfam" id="PF09822"/>
    </source>
</evidence>
<feature type="transmembrane region" description="Helical" evidence="1">
    <location>
        <begin position="444"/>
        <end position="470"/>
    </location>
</feature>
<keyword evidence="1" id="KW-0812">Transmembrane</keyword>
<keyword evidence="1" id="KW-1133">Transmembrane helix</keyword>
<feature type="transmembrane region" description="Helical" evidence="1">
    <location>
        <begin position="20"/>
        <end position="39"/>
    </location>
</feature>
<dbReference type="RefSeq" id="WP_165907665.1">
    <property type="nucleotide sequence ID" value="NZ_SLUN01000001.1"/>
</dbReference>
<keyword evidence="1" id="KW-0472">Membrane</keyword>
<dbReference type="Pfam" id="PF09822">
    <property type="entry name" value="ABC_transp_aux"/>
    <property type="match status" value="1"/>
</dbReference>
<organism evidence="3 4">
    <name type="scientific">Hydrogenispora ethanolica</name>
    <dbReference type="NCBI Taxonomy" id="1082276"/>
    <lineage>
        <taxon>Bacteria</taxon>
        <taxon>Bacillati</taxon>
        <taxon>Bacillota</taxon>
        <taxon>Hydrogenispora</taxon>
    </lineage>
</organism>
<feature type="domain" description="ABC-type uncharacterised transport system" evidence="2">
    <location>
        <begin position="180"/>
        <end position="382"/>
    </location>
</feature>
<dbReference type="EMBL" id="SLUN01000001">
    <property type="protein sequence ID" value="TCL76722.1"/>
    <property type="molecule type" value="Genomic_DNA"/>
</dbReference>
<evidence type="ECO:0000256" key="1">
    <source>
        <dbReference type="SAM" id="Phobius"/>
    </source>
</evidence>
<reference evidence="3 4" key="1">
    <citation type="submission" date="2019-03" db="EMBL/GenBank/DDBJ databases">
        <title>Genomic Encyclopedia of Type Strains, Phase IV (KMG-IV): sequencing the most valuable type-strain genomes for metagenomic binning, comparative biology and taxonomic classification.</title>
        <authorList>
            <person name="Goeker M."/>
        </authorList>
    </citation>
    <scope>NUCLEOTIDE SEQUENCE [LARGE SCALE GENOMIC DNA]</scope>
    <source>
        <strain evidence="3 4">LX-B</strain>
    </source>
</reference>
<evidence type="ECO:0000313" key="4">
    <source>
        <dbReference type="Proteomes" id="UP000295008"/>
    </source>
</evidence>
<accession>A0A4R1SDK1</accession>
<dbReference type="Proteomes" id="UP000295008">
    <property type="component" value="Unassembled WGS sequence"/>
</dbReference>
<evidence type="ECO:0000313" key="3">
    <source>
        <dbReference type="EMBL" id="TCL76722.1"/>
    </source>
</evidence>
<sequence length="475" mass="51603">MKVADIRQSFTDPKFRHGGYAALITAIVLAILVVLNIVADQTALKWDLSEHRWFTLSPQTQAALERLRKPVTIYRLGTAGGGDPLVKELLQRYRDRCRFITVRAVDPDRNPGFVEQFRGDGGDLTAGSLIVSAGARYKTIRAEDLFHYDDSVPGRRQVTSLALEQRVTGALLYLDRARNPVIYTLSGHQEEPLDDDILRQLEAENYTVKELSLFTRSIPGDADILMVVSPKRDLTAAEAAKLRDFLAGGGRAALLIDLTRSDYPNLGSVLAGYGVAVRRLMVVEDDSSFNAGNPIFLLPRLAAHPIVAALREQKMPVLIPASQAIQTLEVKKRTVTVEPLLTTSAKAWGQTRFGDAALQRSDAAPAGPFTLAAAVSDSPGAGRSRAAKLVLMGSALFLNPQFSGSVPGNTSLLTNSLNWLSDQQGGLSIQPKSLLSLRLNMNGFQALICAGIAVILIPLAVLAAGVTVWLRRRHR</sequence>